<proteinExistence type="predicted"/>
<sequence length="200" mass="22337">MGTQSSGLLHYEIAQEAARVICEEQVTDYRLAKQKAAERLGLGSRASLPDNATVQQAVLEYQRLFGGEEYTEHLARLRRTAVQAMKWLADFQPRLVGGAVSGAINATHHVQLHAFHEKAETLDVFLQDRGIHYELGDRRYRYSNGQEHEIPLASFDADGIGVDVAIFPIDDQRRPPLNPADGLSYKRLDLAAVQNLLENS</sequence>
<protein>
    <recommendedName>
        <fullName evidence="3">Nucleotidyltransferase</fullName>
    </recommendedName>
</protein>
<accession>A0A2T5MFF5</accession>
<reference evidence="1 2" key="1">
    <citation type="submission" date="2018-04" db="EMBL/GenBank/DDBJ databases">
        <title>Novel species isolated from glacier.</title>
        <authorList>
            <person name="Liu Q."/>
            <person name="Xin Y.-H."/>
        </authorList>
    </citation>
    <scope>NUCLEOTIDE SEQUENCE [LARGE SCALE GENOMIC DNA]</scope>
    <source>
        <strain evidence="1 2">GT1R17</strain>
    </source>
</reference>
<comment type="caution">
    <text evidence="1">The sequence shown here is derived from an EMBL/GenBank/DDBJ whole genome shotgun (WGS) entry which is preliminary data.</text>
</comment>
<organism evidence="1 2">
    <name type="scientific">Stenotrophobium rhamnosiphilum</name>
    <dbReference type="NCBI Taxonomy" id="2029166"/>
    <lineage>
        <taxon>Bacteria</taxon>
        <taxon>Pseudomonadati</taxon>
        <taxon>Pseudomonadota</taxon>
        <taxon>Gammaproteobacteria</taxon>
        <taxon>Nevskiales</taxon>
        <taxon>Nevskiaceae</taxon>
        <taxon>Stenotrophobium</taxon>
    </lineage>
</organism>
<dbReference type="OrthoDB" id="5294130at2"/>
<keyword evidence="2" id="KW-1185">Reference proteome</keyword>
<evidence type="ECO:0000313" key="1">
    <source>
        <dbReference type="EMBL" id="PTU31279.1"/>
    </source>
</evidence>
<dbReference type="EMBL" id="QANS01000003">
    <property type="protein sequence ID" value="PTU31279.1"/>
    <property type="molecule type" value="Genomic_DNA"/>
</dbReference>
<dbReference type="RefSeq" id="WP_107939821.1">
    <property type="nucleotide sequence ID" value="NZ_QANS01000003.1"/>
</dbReference>
<dbReference type="Proteomes" id="UP000244248">
    <property type="component" value="Unassembled WGS sequence"/>
</dbReference>
<evidence type="ECO:0000313" key="2">
    <source>
        <dbReference type="Proteomes" id="UP000244248"/>
    </source>
</evidence>
<evidence type="ECO:0008006" key="3">
    <source>
        <dbReference type="Google" id="ProtNLM"/>
    </source>
</evidence>
<name>A0A2T5MFF5_9GAMM</name>
<gene>
    <name evidence="1" type="ORF">CJD38_07965</name>
</gene>
<dbReference type="AlphaFoldDB" id="A0A2T5MFF5"/>